<keyword evidence="1" id="KW-0812">Transmembrane</keyword>
<keyword evidence="4" id="KW-1185">Reference proteome</keyword>
<organism evidence="3 4">
    <name type="scientific">Piscinibacter terrae</name>
    <dbReference type="NCBI Taxonomy" id="2496871"/>
    <lineage>
        <taxon>Bacteria</taxon>
        <taxon>Pseudomonadati</taxon>
        <taxon>Pseudomonadota</taxon>
        <taxon>Betaproteobacteria</taxon>
        <taxon>Burkholderiales</taxon>
        <taxon>Sphaerotilaceae</taxon>
        <taxon>Piscinibacter</taxon>
    </lineage>
</organism>
<evidence type="ECO:0000313" key="3">
    <source>
        <dbReference type="EMBL" id="RQP21278.1"/>
    </source>
</evidence>
<dbReference type="OrthoDB" id="5971591at2"/>
<reference evidence="3 4" key="1">
    <citation type="submission" date="2018-08" db="EMBL/GenBank/DDBJ databases">
        <authorList>
            <person name="Khan S.A."/>
            <person name="Jeon C.O."/>
            <person name="Chun B.H."/>
            <person name="Jeong S.E."/>
        </authorList>
    </citation>
    <scope>NUCLEOTIDE SEQUENCE [LARGE SCALE GENOMIC DNA]</scope>
    <source>
        <strain evidence="3 4">S-16</strain>
    </source>
</reference>
<accession>A0A3N7HH11</accession>
<protein>
    <submittedName>
        <fullName evidence="3">DUF1521 domain-containing protein</fullName>
    </submittedName>
</protein>
<sequence length="267" mass="28164">MTVTTSATVSATATLDARALCTDPGNPTHASTTKVGGKVQFENDNYRITVGDDNSVNIHNKNTGEDYQVWGDPHVNVDGQHAFDFWGTTTFALDDGTKVTIQTTPWAANPGATLASKVTITNGDYGVHITGVDTNTVGDLHFDEAKGWGGLLDAVVADGNTIYENSYGKGFVGFDAQGRLRQVDQSFINGTDLTKAGQLKDRFGGAFQLLAGLLSVTFIGAFLGSLAGRGGPTNHHWGGGHGKLTLDVDVSFKLVLNGGHHPHHGRA</sequence>
<comment type="caution">
    <text evidence="3">The sequence shown here is derived from an EMBL/GenBank/DDBJ whole genome shotgun (WGS) entry which is preliminary data.</text>
</comment>
<dbReference type="InterPro" id="IPR011086">
    <property type="entry name" value="DUF1521"/>
</dbReference>
<dbReference type="AlphaFoldDB" id="A0A3N7HH11"/>
<evidence type="ECO:0000256" key="1">
    <source>
        <dbReference type="SAM" id="Phobius"/>
    </source>
</evidence>
<dbReference type="EMBL" id="QUSW01000012">
    <property type="protein sequence ID" value="RQP21278.1"/>
    <property type="molecule type" value="Genomic_DNA"/>
</dbReference>
<keyword evidence="1" id="KW-1133">Transmembrane helix</keyword>
<evidence type="ECO:0000259" key="2">
    <source>
        <dbReference type="Pfam" id="PF07481"/>
    </source>
</evidence>
<dbReference type="Pfam" id="PF07481">
    <property type="entry name" value="DUF1521"/>
    <property type="match status" value="1"/>
</dbReference>
<name>A0A3N7HH11_9BURK</name>
<feature type="transmembrane region" description="Helical" evidence="1">
    <location>
        <begin position="205"/>
        <end position="227"/>
    </location>
</feature>
<feature type="domain" description="DUF1521" evidence="2">
    <location>
        <begin position="43"/>
        <end position="192"/>
    </location>
</feature>
<evidence type="ECO:0000313" key="4">
    <source>
        <dbReference type="Proteomes" id="UP000267464"/>
    </source>
</evidence>
<gene>
    <name evidence="3" type="ORF">DZC73_29005</name>
</gene>
<reference evidence="3 4" key="2">
    <citation type="submission" date="2018-12" db="EMBL/GenBank/DDBJ databases">
        <title>Rhizobacter gummiphilus sp. nov., a rubber-degrading bacterium isolated from the soil of a botanical garden in Japan.</title>
        <authorList>
            <person name="Shunsuke S.S."/>
        </authorList>
    </citation>
    <scope>NUCLEOTIDE SEQUENCE [LARGE SCALE GENOMIC DNA]</scope>
    <source>
        <strain evidence="3 4">S-16</strain>
    </source>
</reference>
<keyword evidence="1" id="KW-0472">Membrane</keyword>
<proteinExistence type="predicted"/>
<dbReference type="Proteomes" id="UP000267464">
    <property type="component" value="Unassembled WGS sequence"/>
</dbReference>
<dbReference type="RefSeq" id="WP_124543905.1">
    <property type="nucleotide sequence ID" value="NZ_QUSW01000012.1"/>
</dbReference>